<dbReference type="STRING" id="52442.SAMN05421880_12412"/>
<dbReference type="InterPro" id="IPR006311">
    <property type="entry name" value="TAT_signal"/>
</dbReference>
<organism evidence="1 2">
    <name type="scientific">Nitrosomonas nitrosa</name>
    <dbReference type="NCBI Taxonomy" id="52442"/>
    <lineage>
        <taxon>Bacteria</taxon>
        <taxon>Pseudomonadati</taxon>
        <taxon>Pseudomonadota</taxon>
        <taxon>Betaproteobacteria</taxon>
        <taxon>Nitrosomonadales</taxon>
        <taxon>Nitrosomonadaceae</taxon>
        <taxon>Nitrosomonas</taxon>
    </lineage>
</organism>
<dbReference type="PROSITE" id="PS51318">
    <property type="entry name" value="TAT"/>
    <property type="match status" value="1"/>
</dbReference>
<gene>
    <name evidence="1" type="ORF">SAMN05421880_12412</name>
</gene>
<evidence type="ECO:0000313" key="1">
    <source>
        <dbReference type="EMBL" id="SFM62953.1"/>
    </source>
</evidence>
<dbReference type="RefSeq" id="WP_090670727.1">
    <property type="nucleotide sequence ID" value="NZ_FOUF01000024.1"/>
</dbReference>
<dbReference type="AlphaFoldDB" id="A0A1I4SF79"/>
<keyword evidence="2" id="KW-1185">Reference proteome</keyword>
<sequence length="303" mass="32956">MDKTRRNLIKGMLTGGTLLALGVPGMAPAIIVNPVASGSVHPSRLLLGNTPISEVFIKGANAAWAAHTHSQQGLLPIAKLEDILFDNPAGTADLLRQPRPLRWIAITDEAHAAILTELIRNIDGRLLALGFHIYSANDALIPLRHRWTTASPAYSVGEKLATMLIQNQPQFSIVENFLEKPVVRNEDEALPIAGFSAYRSTEQDVRDLHCAGLPPSEANVLIGEKTAHSWQPRFSGTSSGGPDVPKLENWVEMTSFALVTTALGINSHQTSCTSRAFVCRSNQRNLHTEVFAGTHFVSFIFDV</sequence>
<accession>A0A1I4SF79</accession>
<proteinExistence type="predicted"/>
<protein>
    <submittedName>
        <fullName evidence="1">Uncharacterized protein</fullName>
    </submittedName>
</protein>
<dbReference type="Proteomes" id="UP000199561">
    <property type="component" value="Unassembled WGS sequence"/>
</dbReference>
<evidence type="ECO:0000313" key="2">
    <source>
        <dbReference type="Proteomes" id="UP000199561"/>
    </source>
</evidence>
<dbReference type="EMBL" id="FOUF01000024">
    <property type="protein sequence ID" value="SFM62953.1"/>
    <property type="molecule type" value="Genomic_DNA"/>
</dbReference>
<name>A0A1I4SF79_9PROT</name>
<reference evidence="1 2" key="1">
    <citation type="submission" date="2016-10" db="EMBL/GenBank/DDBJ databases">
        <authorList>
            <person name="de Groot N.N."/>
        </authorList>
    </citation>
    <scope>NUCLEOTIDE SEQUENCE [LARGE SCALE GENOMIC DNA]</scope>
    <source>
        <strain evidence="1 2">Nm146</strain>
    </source>
</reference>
<dbReference type="OrthoDB" id="8566278at2"/>